<dbReference type="Pfam" id="PF03479">
    <property type="entry name" value="PCC"/>
    <property type="match status" value="1"/>
</dbReference>
<dbReference type="CDD" id="cd11378">
    <property type="entry name" value="DUF296"/>
    <property type="match status" value="1"/>
</dbReference>
<accession>A0A2M6T1W6</accession>
<evidence type="ECO:0000313" key="3">
    <source>
        <dbReference type="Proteomes" id="UP000229390"/>
    </source>
</evidence>
<dbReference type="Proteomes" id="UP000229390">
    <property type="component" value="Unassembled WGS sequence"/>
</dbReference>
<dbReference type="InterPro" id="IPR025707">
    <property type="entry name" value="DNA_bp_PD1"/>
</dbReference>
<dbReference type="PROSITE" id="PS51742">
    <property type="entry name" value="PPC"/>
    <property type="match status" value="1"/>
</dbReference>
<dbReference type="Gene3D" id="3.30.1330.80">
    <property type="entry name" value="Hypothetical protein, similar to alpha- acetolactate decarboxylase, domain 2"/>
    <property type="match status" value="1"/>
</dbReference>
<dbReference type="SUPFAM" id="SSF117856">
    <property type="entry name" value="AF0104/ALDC/Ptd012-like"/>
    <property type="match status" value="1"/>
</dbReference>
<feature type="domain" description="PPC" evidence="1">
    <location>
        <begin position="5"/>
        <end position="139"/>
    </location>
</feature>
<proteinExistence type="predicted"/>
<reference evidence="3" key="1">
    <citation type="submission" date="2017-09" db="EMBL/GenBank/DDBJ databases">
        <title>Depth-based differentiation of microbial function through sediment-hosted aquifers and enrichment of novel symbionts in the deep terrestrial subsurface.</title>
        <authorList>
            <person name="Probst A.J."/>
            <person name="Ladd B."/>
            <person name="Jarett J.K."/>
            <person name="Geller-Mcgrath D.E."/>
            <person name="Sieber C.M.K."/>
            <person name="Emerson J.B."/>
            <person name="Anantharaman K."/>
            <person name="Thomas B.C."/>
            <person name="Malmstrom R."/>
            <person name="Stieglmeier M."/>
            <person name="Klingl A."/>
            <person name="Woyke T."/>
            <person name="Ryan C.M."/>
            <person name="Banfield J.F."/>
        </authorList>
    </citation>
    <scope>NUCLEOTIDE SEQUENCE [LARGE SCALE GENOMIC DNA]</scope>
</reference>
<dbReference type="PANTHER" id="PTHR34988:SF1">
    <property type="entry name" value="DNA-BINDING PROTEIN"/>
    <property type="match status" value="1"/>
</dbReference>
<name>A0A2M6T1W6_9BACT</name>
<dbReference type="InterPro" id="IPR005175">
    <property type="entry name" value="PPC_dom"/>
</dbReference>
<evidence type="ECO:0000259" key="1">
    <source>
        <dbReference type="PROSITE" id="PS51742"/>
    </source>
</evidence>
<dbReference type="EMBL" id="PEYE01000005">
    <property type="protein sequence ID" value="PIS39086.1"/>
    <property type="molecule type" value="Genomic_DNA"/>
</dbReference>
<sequence length="139" mass="15290">MKIIAKENNTYLLRFGKGEEVIASLTNFGAMNNISAGFFTGIGAAKEVILSWYDLEKKEYQDNEIKENLEITGLTGNIAKMQGKIIVHCHGSFSGTEMAVRAGHVKKLVASATCEIVFQSLGGRVEREYDDETGLNLLK</sequence>
<dbReference type="AlphaFoldDB" id="A0A2M6T1W6"/>
<dbReference type="PIRSF" id="PIRSF016702">
    <property type="entry name" value="DNA_bp_PD1"/>
    <property type="match status" value="1"/>
</dbReference>
<protein>
    <recommendedName>
        <fullName evidence="1">PPC domain-containing protein</fullName>
    </recommendedName>
</protein>
<evidence type="ECO:0000313" key="2">
    <source>
        <dbReference type="EMBL" id="PIS39086.1"/>
    </source>
</evidence>
<dbReference type="PANTHER" id="PTHR34988">
    <property type="entry name" value="PROTEIN, PUTATIVE-RELATED"/>
    <property type="match status" value="1"/>
</dbReference>
<comment type="caution">
    <text evidence="2">The sequence shown here is derived from an EMBL/GenBank/DDBJ whole genome shotgun (WGS) entry which is preliminary data.</text>
</comment>
<gene>
    <name evidence="2" type="ORF">COT34_00225</name>
</gene>
<organism evidence="2 3">
    <name type="scientific">Candidatus Nealsonbacteria bacterium CG08_land_8_20_14_0_20_43_11</name>
    <dbReference type="NCBI Taxonomy" id="1974706"/>
    <lineage>
        <taxon>Bacteria</taxon>
        <taxon>Candidatus Nealsoniibacteriota</taxon>
    </lineage>
</organism>